<feature type="domain" description="Thiolase C-terminal" evidence="2">
    <location>
        <begin position="249"/>
        <end position="384"/>
    </location>
</feature>
<dbReference type="InterPro" id="IPR002155">
    <property type="entry name" value="Thiolase"/>
</dbReference>
<evidence type="ECO:0000259" key="1">
    <source>
        <dbReference type="Pfam" id="PF00108"/>
    </source>
</evidence>
<proteinExistence type="predicted"/>
<dbReference type="InterPro" id="IPR055140">
    <property type="entry name" value="Thiolase_C_2"/>
</dbReference>
<dbReference type="InterPro" id="IPR016039">
    <property type="entry name" value="Thiolase-like"/>
</dbReference>
<dbReference type="Gene3D" id="3.40.47.10">
    <property type="match status" value="1"/>
</dbReference>
<dbReference type="NCBIfam" id="NF005704">
    <property type="entry name" value="PRK07516.1"/>
    <property type="match status" value="1"/>
</dbReference>
<dbReference type="Pfam" id="PF00108">
    <property type="entry name" value="Thiolase_N"/>
    <property type="match status" value="1"/>
</dbReference>
<dbReference type="Pfam" id="PF22691">
    <property type="entry name" value="Thiolase_C_1"/>
    <property type="match status" value="1"/>
</dbReference>
<dbReference type="EMBL" id="MLJW01000206">
    <property type="protein sequence ID" value="OIQ93511.1"/>
    <property type="molecule type" value="Genomic_DNA"/>
</dbReference>
<feature type="domain" description="Thiolase N-terminal" evidence="1">
    <location>
        <begin position="5"/>
        <end position="182"/>
    </location>
</feature>
<dbReference type="InterPro" id="IPR020616">
    <property type="entry name" value="Thiolase_N"/>
</dbReference>
<dbReference type="PIRSF" id="PIRSF000429">
    <property type="entry name" value="Ac-CoA_Ac_transf"/>
    <property type="match status" value="1"/>
</dbReference>
<dbReference type="PANTHER" id="PTHR42870">
    <property type="entry name" value="ACETYL-COA C-ACETYLTRANSFERASE"/>
    <property type="match status" value="1"/>
</dbReference>
<name>A0A1J5RNI2_9ZZZZ</name>
<gene>
    <name evidence="3" type="primary">pcaF_1</name>
    <name evidence="3" type="ORF">GALL_245760</name>
</gene>
<keyword evidence="3" id="KW-0808">Transferase</keyword>
<sequence>MSPCIVGISHSKFGKLESETVESLIIRVAVDAIADAGLEPQDIDAIFLGTMNAGLCRQEFPASLVLQAHPGLRFKPATRVENACATGSTAVYQGLAAIEARKAKFVLVVGVEKMTHLASAEVSDILIKASYIAEEGDIDGGFVGVFSRITDLYFNKYGDQSDALARIAAKNHKNGVRNPFAQVQKDLGYEFCRGGEKNPHVIGHLRRTDCSLVSDGAAALVLADATSARSMKKAIHFRAAVQVNDYLPMSKRDMIAFEGPTIAWQKALKEAGLTLNDLSLVETHDCFTSAELIEYEAMGLTARGRGRQAIEEGWTEIDGILPVNPSGGLKAKGHPVGATGVSMHVLCAMQLMGTAPGFQIPGAKMAGIFNMGGAAVANFVSILEPLK</sequence>
<dbReference type="EC" id="2.3.1.174" evidence="3"/>
<dbReference type="PANTHER" id="PTHR42870:SF1">
    <property type="entry name" value="NON-SPECIFIC LIPID-TRANSFER PROTEIN-LIKE 2"/>
    <property type="match status" value="1"/>
</dbReference>
<evidence type="ECO:0000259" key="2">
    <source>
        <dbReference type="Pfam" id="PF22691"/>
    </source>
</evidence>
<keyword evidence="3" id="KW-0012">Acyltransferase</keyword>
<organism evidence="3">
    <name type="scientific">mine drainage metagenome</name>
    <dbReference type="NCBI Taxonomy" id="410659"/>
    <lineage>
        <taxon>unclassified sequences</taxon>
        <taxon>metagenomes</taxon>
        <taxon>ecological metagenomes</taxon>
    </lineage>
</organism>
<comment type="caution">
    <text evidence="3">The sequence shown here is derived from an EMBL/GenBank/DDBJ whole genome shotgun (WGS) entry which is preliminary data.</text>
</comment>
<reference evidence="3" key="1">
    <citation type="submission" date="2016-10" db="EMBL/GenBank/DDBJ databases">
        <title>Sequence of Gallionella enrichment culture.</title>
        <authorList>
            <person name="Poehlein A."/>
            <person name="Muehling M."/>
            <person name="Daniel R."/>
        </authorList>
    </citation>
    <scope>NUCLEOTIDE SEQUENCE</scope>
</reference>
<protein>
    <submittedName>
        <fullName evidence="3">Beta-ketoadipyl-CoA thiolase</fullName>
        <ecNumber evidence="3">2.3.1.174</ecNumber>
    </submittedName>
</protein>
<evidence type="ECO:0000313" key="3">
    <source>
        <dbReference type="EMBL" id="OIQ93511.1"/>
    </source>
</evidence>
<dbReference type="AlphaFoldDB" id="A0A1J5RNI2"/>
<dbReference type="CDD" id="cd00829">
    <property type="entry name" value="SCP-x_thiolase"/>
    <property type="match status" value="1"/>
</dbReference>
<dbReference type="GO" id="GO:0033812">
    <property type="term" value="F:3-oxoadipyl-CoA thiolase activity"/>
    <property type="evidence" value="ECO:0007669"/>
    <property type="project" value="UniProtKB-EC"/>
</dbReference>
<accession>A0A1J5RNI2</accession>
<dbReference type="SUPFAM" id="SSF53901">
    <property type="entry name" value="Thiolase-like"/>
    <property type="match status" value="1"/>
</dbReference>